<dbReference type="GO" id="GO:0005509">
    <property type="term" value="F:calcium ion binding"/>
    <property type="evidence" value="ECO:0007669"/>
    <property type="project" value="UniProtKB-UniRule"/>
</dbReference>
<name>A0A3S1BJD4_ELYCH</name>
<dbReference type="PANTHER" id="PTHR39431:SF1">
    <property type="entry name" value="FRPA_C-RELATED PROTEIN"/>
    <property type="match status" value="1"/>
</dbReference>
<dbReference type="GO" id="GO:0016020">
    <property type="term" value="C:membrane"/>
    <property type="evidence" value="ECO:0007669"/>
    <property type="project" value="InterPro"/>
</dbReference>
<evidence type="ECO:0000313" key="4">
    <source>
        <dbReference type="Proteomes" id="UP000271974"/>
    </source>
</evidence>
<dbReference type="InterPro" id="IPR002126">
    <property type="entry name" value="Cadherin-like_dom"/>
</dbReference>
<proteinExistence type="predicted"/>
<dbReference type="Proteomes" id="UP000271974">
    <property type="component" value="Unassembled WGS sequence"/>
</dbReference>
<organism evidence="3 4">
    <name type="scientific">Elysia chlorotica</name>
    <name type="common">Eastern emerald elysia</name>
    <name type="synonym">Sea slug</name>
    <dbReference type="NCBI Taxonomy" id="188477"/>
    <lineage>
        <taxon>Eukaryota</taxon>
        <taxon>Metazoa</taxon>
        <taxon>Spiralia</taxon>
        <taxon>Lophotrochozoa</taxon>
        <taxon>Mollusca</taxon>
        <taxon>Gastropoda</taxon>
        <taxon>Heterobranchia</taxon>
        <taxon>Euthyneura</taxon>
        <taxon>Panpulmonata</taxon>
        <taxon>Sacoglossa</taxon>
        <taxon>Placobranchoidea</taxon>
        <taxon>Plakobranchidae</taxon>
        <taxon>Elysia</taxon>
    </lineage>
</organism>
<reference evidence="3 4" key="1">
    <citation type="submission" date="2019-01" db="EMBL/GenBank/DDBJ databases">
        <title>A draft genome assembly of the solar-powered sea slug Elysia chlorotica.</title>
        <authorList>
            <person name="Cai H."/>
            <person name="Li Q."/>
            <person name="Fang X."/>
            <person name="Li J."/>
            <person name="Curtis N.E."/>
            <person name="Altenburger A."/>
            <person name="Shibata T."/>
            <person name="Feng M."/>
            <person name="Maeda T."/>
            <person name="Schwartz J.A."/>
            <person name="Shigenobu S."/>
            <person name="Lundholm N."/>
            <person name="Nishiyama T."/>
            <person name="Yang H."/>
            <person name="Hasebe M."/>
            <person name="Li S."/>
            <person name="Pierce S.K."/>
            <person name="Wang J."/>
        </authorList>
    </citation>
    <scope>NUCLEOTIDE SEQUENCE [LARGE SCALE GENOMIC DNA]</scope>
    <source>
        <strain evidence="3">EC2010</strain>
        <tissue evidence="3">Whole organism of an adult</tissue>
    </source>
</reference>
<dbReference type="PANTHER" id="PTHR39431">
    <property type="entry name" value="FRPA/C-RELATED PROTEIN"/>
    <property type="match status" value="1"/>
</dbReference>
<protein>
    <recommendedName>
        <fullName evidence="2">Cadherin domain-containing protein</fullName>
    </recommendedName>
</protein>
<dbReference type="OrthoDB" id="298253at2759"/>
<dbReference type="AlphaFoldDB" id="A0A3S1BJD4"/>
<feature type="domain" description="Cadherin" evidence="2">
    <location>
        <begin position="239"/>
        <end position="360"/>
    </location>
</feature>
<dbReference type="PROSITE" id="PS50268">
    <property type="entry name" value="CADHERIN_2"/>
    <property type="match status" value="1"/>
</dbReference>
<dbReference type="EMBL" id="RQTK01002202">
    <property type="protein sequence ID" value="RUS68618.1"/>
    <property type="molecule type" value="Genomic_DNA"/>
</dbReference>
<sequence>MTVDVEAVNDAPVIEDSFIDADVDTQVNTYATNGQSYPSITSLSDGGYVVAWSSYDQDGSADGIYLQRYDSSGAAVGSETLVNTYTTDSQSLPSITSLSDGGYVVAWTSSGQDGSYYGIYLQRYNSSGAAVGSETLVNTYTTSTQYEPSITSLSDGGYVVAWSSSGQNGSGYGIYLQRYNSSGAAVGSETLVNTYTTNGQSYPSITSLSDGGYVVTWHSNGQDGSGYGIYSKRYDASGQIYEETITVTESTDSSITSYSSVLSTVTDIDSGDTHSYSLSGDGNKTVDNDKISVDDFSVVVNSDGSYTLSGDFEALSAGEIATVTFDYIATDDSGADNASSEPATVTITVVGTPDAIPPIVIDLDGDGTEFVGVEDGIAIDVDGDGDLEQSAWAASDDGVLFYDLDNDGAISSREEFAFADYSDDLDATDLEGLKAGFDTNNDNLFDSTDDKWSEFKVWQDKDGDGIADDGEVLTLDELGITSIALESDGITEIRADGDVLIHGHTEVSYIDGTTGIAADAEFSYLEFDIGESLLDINNQHNETVDSYSVDLTDDFQVQLLKNSTKMAEILAGGTSDIDDGGGTDGVNYTTTIVDSSQIADVWIPKKDDGN</sequence>
<evidence type="ECO:0000259" key="2">
    <source>
        <dbReference type="PROSITE" id="PS50268"/>
    </source>
</evidence>
<keyword evidence="1" id="KW-0106">Calcium</keyword>
<evidence type="ECO:0000313" key="3">
    <source>
        <dbReference type="EMBL" id="RUS68618.1"/>
    </source>
</evidence>
<comment type="caution">
    <text evidence="3">The sequence shown here is derived from an EMBL/GenBank/DDBJ whole genome shotgun (WGS) entry which is preliminary data.</text>
</comment>
<dbReference type="GO" id="GO:0007156">
    <property type="term" value="P:homophilic cell adhesion via plasma membrane adhesion molecules"/>
    <property type="evidence" value="ECO:0007669"/>
    <property type="project" value="InterPro"/>
</dbReference>
<accession>A0A3S1BJD4</accession>
<gene>
    <name evidence="3" type="ORF">EGW08_023620</name>
</gene>
<keyword evidence="4" id="KW-1185">Reference proteome</keyword>
<evidence type="ECO:0000256" key="1">
    <source>
        <dbReference type="PROSITE-ProRule" id="PRU00043"/>
    </source>
</evidence>